<dbReference type="InterPro" id="IPR000266">
    <property type="entry name" value="Ribosomal_uS17"/>
</dbReference>
<dbReference type="PANTHER" id="PTHR10744">
    <property type="entry name" value="40S RIBOSOMAL PROTEIN S11 FAMILY MEMBER"/>
    <property type="match status" value="1"/>
</dbReference>
<dbReference type="PANTHER" id="PTHR10744:SF1">
    <property type="entry name" value="SMALL RIBOSOMAL SUBUNIT PROTEIN US17M"/>
    <property type="match status" value="1"/>
</dbReference>
<dbReference type="EMBL" id="UOGE01000027">
    <property type="protein sequence ID" value="VAX17807.1"/>
    <property type="molecule type" value="Genomic_DNA"/>
</dbReference>
<evidence type="ECO:0000313" key="6">
    <source>
        <dbReference type="EMBL" id="VAX17807.1"/>
    </source>
</evidence>
<dbReference type="NCBIfam" id="TIGR03635">
    <property type="entry name" value="uS17_bact"/>
    <property type="match status" value="1"/>
</dbReference>
<gene>
    <name evidence="6" type="ORF">MNBD_NITROSPINAE02-543</name>
</gene>
<dbReference type="GO" id="GO:0003735">
    <property type="term" value="F:structural constituent of ribosome"/>
    <property type="evidence" value="ECO:0007669"/>
    <property type="project" value="InterPro"/>
</dbReference>
<keyword evidence="2" id="KW-0699">rRNA-binding</keyword>
<dbReference type="NCBIfam" id="NF004123">
    <property type="entry name" value="PRK05610.1"/>
    <property type="match status" value="1"/>
</dbReference>
<proteinExistence type="inferred from homology"/>
<dbReference type="PRINTS" id="PR00973">
    <property type="entry name" value="RIBOSOMALS17"/>
</dbReference>
<organism evidence="6">
    <name type="scientific">hydrothermal vent metagenome</name>
    <dbReference type="NCBI Taxonomy" id="652676"/>
    <lineage>
        <taxon>unclassified sequences</taxon>
        <taxon>metagenomes</taxon>
        <taxon>ecological metagenomes</taxon>
    </lineage>
</organism>
<dbReference type="SUPFAM" id="SSF50249">
    <property type="entry name" value="Nucleic acid-binding proteins"/>
    <property type="match status" value="1"/>
</dbReference>
<dbReference type="HAMAP" id="MF_01345_B">
    <property type="entry name" value="Ribosomal_uS17_B"/>
    <property type="match status" value="1"/>
</dbReference>
<evidence type="ECO:0000256" key="4">
    <source>
        <dbReference type="ARBA" id="ARBA00022980"/>
    </source>
</evidence>
<reference evidence="6" key="1">
    <citation type="submission" date="2018-06" db="EMBL/GenBank/DDBJ databases">
        <authorList>
            <person name="Zhirakovskaya E."/>
        </authorList>
    </citation>
    <scope>NUCLEOTIDE SEQUENCE</scope>
</reference>
<dbReference type="CDD" id="cd00364">
    <property type="entry name" value="Ribosomal_uS17"/>
    <property type="match status" value="1"/>
</dbReference>
<dbReference type="AlphaFoldDB" id="A0A3B1CM57"/>
<accession>A0A3B1CM57</accession>
<evidence type="ECO:0000256" key="3">
    <source>
        <dbReference type="ARBA" id="ARBA00022884"/>
    </source>
</evidence>
<evidence type="ECO:0000256" key="2">
    <source>
        <dbReference type="ARBA" id="ARBA00022730"/>
    </source>
</evidence>
<dbReference type="GO" id="GO:0019843">
    <property type="term" value="F:rRNA binding"/>
    <property type="evidence" value="ECO:0007669"/>
    <property type="project" value="UniProtKB-KW"/>
</dbReference>
<comment type="similarity">
    <text evidence="1">Belongs to the universal ribosomal protein uS17 family.</text>
</comment>
<dbReference type="PROSITE" id="PS00056">
    <property type="entry name" value="RIBOSOMAL_S17"/>
    <property type="match status" value="1"/>
</dbReference>
<protein>
    <submittedName>
        <fullName evidence="6">SSU ribosomal protein S17p (S11e)</fullName>
    </submittedName>
</protein>
<evidence type="ECO:0000256" key="1">
    <source>
        <dbReference type="ARBA" id="ARBA00010254"/>
    </source>
</evidence>
<dbReference type="InterPro" id="IPR019979">
    <property type="entry name" value="Ribosomal_uS17_CS"/>
</dbReference>
<dbReference type="GO" id="GO:0006412">
    <property type="term" value="P:translation"/>
    <property type="evidence" value="ECO:0007669"/>
    <property type="project" value="InterPro"/>
</dbReference>
<dbReference type="GO" id="GO:0022627">
    <property type="term" value="C:cytosolic small ribosomal subunit"/>
    <property type="evidence" value="ECO:0007669"/>
    <property type="project" value="TreeGrafter"/>
</dbReference>
<name>A0A3B1CM57_9ZZZZ</name>
<sequence length="89" mass="10319">MANESRKGGQKTRIGDVVGAKMDKSAVVKVERRVQHPVFKKIMTRSKRYHVHDEKNELNVGDRVKIIESRPLSKLKRWRLAEVLVKAEQ</sequence>
<evidence type="ECO:0000256" key="5">
    <source>
        <dbReference type="ARBA" id="ARBA00023274"/>
    </source>
</evidence>
<keyword evidence="4 6" id="KW-0689">Ribosomal protein</keyword>
<keyword evidence="3" id="KW-0694">RNA-binding</keyword>
<dbReference type="InterPro" id="IPR012340">
    <property type="entry name" value="NA-bd_OB-fold"/>
</dbReference>
<dbReference type="Gene3D" id="2.40.50.140">
    <property type="entry name" value="Nucleic acid-binding proteins"/>
    <property type="match status" value="1"/>
</dbReference>
<keyword evidence="5" id="KW-0687">Ribonucleoprotein</keyword>
<dbReference type="InterPro" id="IPR019984">
    <property type="entry name" value="Ribosomal_uS17_bact/chlr"/>
</dbReference>
<dbReference type="Pfam" id="PF00366">
    <property type="entry name" value="Ribosomal_S17"/>
    <property type="match status" value="1"/>
</dbReference>